<dbReference type="PANTHER" id="PTHR42280:SF1">
    <property type="entry name" value="CITG FAMILY PROTEIN"/>
    <property type="match status" value="1"/>
</dbReference>
<comment type="caution">
    <text evidence="1">The sequence shown here is derived from an EMBL/GenBank/DDBJ whole genome shotgun (WGS) entry which is preliminary data.</text>
</comment>
<name>A0ABS4BEE7_9HYPH</name>
<protein>
    <submittedName>
        <fullName evidence="1">Triphosphoribosyl-dephospho-CoA synthase</fullName>
        <ecNumber evidence="1">2.4.2.52</ecNumber>
    </submittedName>
</protein>
<keyword evidence="1" id="KW-0328">Glycosyltransferase</keyword>
<dbReference type="RefSeq" id="WP_209593538.1">
    <property type="nucleotide sequence ID" value="NZ_JAGJCF010000003.1"/>
</dbReference>
<dbReference type="Proteomes" id="UP000678276">
    <property type="component" value="Unassembled WGS sequence"/>
</dbReference>
<organism evidence="1 2">
    <name type="scientific">Jiella mangrovi</name>
    <dbReference type="NCBI Taxonomy" id="2821407"/>
    <lineage>
        <taxon>Bacteria</taxon>
        <taxon>Pseudomonadati</taxon>
        <taxon>Pseudomonadota</taxon>
        <taxon>Alphaproteobacteria</taxon>
        <taxon>Hyphomicrobiales</taxon>
        <taxon>Aurantimonadaceae</taxon>
        <taxon>Jiella</taxon>
    </lineage>
</organism>
<reference evidence="1 2" key="1">
    <citation type="submission" date="2021-04" db="EMBL/GenBank/DDBJ databases">
        <title>Whole genome sequence of Jiella sp. KSK16Y-1.</title>
        <authorList>
            <person name="Tuo L."/>
        </authorList>
    </citation>
    <scope>NUCLEOTIDE SEQUENCE [LARGE SCALE GENOMIC DNA]</scope>
    <source>
        <strain evidence="1 2">KSK16Y-1</strain>
    </source>
</reference>
<dbReference type="PANTHER" id="PTHR42280">
    <property type="entry name" value="CITG FAMILY PROTEIN"/>
    <property type="match status" value="1"/>
</dbReference>
<keyword evidence="2" id="KW-1185">Reference proteome</keyword>
<dbReference type="EMBL" id="JAGJCF010000003">
    <property type="protein sequence ID" value="MBP0615118.1"/>
    <property type="molecule type" value="Genomic_DNA"/>
</dbReference>
<proteinExistence type="predicted"/>
<keyword evidence="1" id="KW-0808">Transferase</keyword>
<dbReference type="InterPro" id="IPR002736">
    <property type="entry name" value="CitG"/>
</dbReference>
<dbReference type="Pfam" id="PF01874">
    <property type="entry name" value="CitG"/>
    <property type="match status" value="1"/>
</dbReference>
<gene>
    <name evidence="1" type="ORF">J6595_05955</name>
</gene>
<accession>A0ABS4BEE7</accession>
<dbReference type="GO" id="GO:0016757">
    <property type="term" value="F:glycosyltransferase activity"/>
    <property type="evidence" value="ECO:0007669"/>
    <property type="project" value="UniProtKB-KW"/>
</dbReference>
<dbReference type="GO" id="GO:0046917">
    <property type="term" value="F:triphosphoribosyl-dephospho-CoA synthase activity"/>
    <property type="evidence" value="ECO:0007669"/>
    <property type="project" value="UniProtKB-EC"/>
</dbReference>
<dbReference type="Gene3D" id="1.10.4200.10">
    <property type="entry name" value="Triphosphoribosyl-dephospho-CoA protein"/>
    <property type="match status" value="1"/>
</dbReference>
<evidence type="ECO:0000313" key="1">
    <source>
        <dbReference type="EMBL" id="MBP0615118.1"/>
    </source>
</evidence>
<evidence type="ECO:0000313" key="2">
    <source>
        <dbReference type="Proteomes" id="UP000678276"/>
    </source>
</evidence>
<dbReference type="EC" id="2.4.2.52" evidence="1"/>
<sequence>MSLSSATVEAAFLAACHAEIETLKPGNVHRFAAGHGMTTETFRAAAKAAAPAIARTGAPVGARILAATEASFAAVGVNANLGILLLCAPLAAAAETTAAESAKASSSRDLVAALRSGLDRVLADLGADDAKAAFAAIALANPGGLVRRPENDVRDAPTISLVEAMALVSDSDLVARQYAKSFEDIFETRLAAADVTVPTPIDVLGDARTVRVFLSFAGKFPDSHIARKFGSETAEATRVRFQEFSNTLNGLSDPQEILTVALGFDNSLKQEGLNPGTSADLTVATLFARNLAEALRG</sequence>